<evidence type="ECO:0000313" key="3">
    <source>
        <dbReference type="Proteomes" id="UP001055940"/>
    </source>
</evidence>
<feature type="region of interest" description="Disordered" evidence="1">
    <location>
        <begin position="1"/>
        <end position="20"/>
    </location>
</feature>
<gene>
    <name evidence="2" type="ORF">NE857_08830</name>
</gene>
<organism evidence="2 3">
    <name type="scientific">Nocardiopsis exhalans</name>
    <dbReference type="NCBI Taxonomy" id="163604"/>
    <lineage>
        <taxon>Bacteria</taxon>
        <taxon>Bacillati</taxon>
        <taxon>Actinomycetota</taxon>
        <taxon>Actinomycetes</taxon>
        <taxon>Streptosporangiales</taxon>
        <taxon>Nocardiopsidaceae</taxon>
        <taxon>Nocardiopsis</taxon>
    </lineage>
</organism>
<evidence type="ECO:0000256" key="1">
    <source>
        <dbReference type="SAM" id="MobiDB-lite"/>
    </source>
</evidence>
<keyword evidence="3" id="KW-1185">Reference proteome</keyword>
<accession>A0ABY5DF47</accession>
<proteinExistence type="predicted"/>
<protein>
    <submittedName>
        <fullName evidence="2">Uncharacterized protein</fullName>
    </submittedName>
</protein>
<dbReference type="RefSeq" id="WP_254420531.1">
    <property type="nucleotide sequence ID" value="NZ_CP099837.1"/>
</dbReference>
<reference evidence="2" key="1">
    <citation type="submission" date="2022-06" db="EMBL/GenBank/DDBJ databases">
        <authorList>
            <person name="Ping M."/>
        </authorList>
    </citation>
    <scope>NUCLEOTIDE SEQUENCE</scope>
    <source>
        <strain evidence="2">JCM11759T</strain>
    </source>
</reference>
<dbReference type="Proteomes" id="UP001055940">
    <property type="component" value="Chromosome"/>
</dbReference>
<dbReference type="EMBL" id="CP099837">
    <property type="protein sequence ID" value="USY21688.1"/>
    <property type="molecule type" value="Genomic_DNA"/>
</dbReference>
<evidence type="ECO:0000313" key="2">
    <source>
        <dbReference type="EMBL" id="USY21688.1"/>
    </source>
</evidence>
<name>A0ABY5DF47_9ACTN</name>
<sequence length="152" mass="15954">MAETKEAIPDSEIISDGNGDIEPLANDSKATNFGNGARLVANVYIASYGAKSRPYRTSAIIENGPAPRSGTDWVRNTTTFSSWGISSSLDAFGQSGSEVSTSWTNNNGARGSYLSGNVIANAFTFQVTGTTTGFGYYYGMTRSATASTSTLT</sequence>